<evidence type="ECO:0000256" key="3">
    <source>
        <dbReference type="ARBA" id="ARBA00023125"/>
    </source>
</evidence>
<name>A0A251SCR1_HELAN</name>
<dbReference type="GO" id="GO:0005634">
    <property type="term" value="C:nucleus"/>
    <property type="evidence" value="ECO:0007669"/>
    <property type="project" value="UniProtKB-SubCell"/>
</dbReference>
<dbReference type="PANTHER" id="PTHR31920:SF132">
    <property type="entry name" value="TF-B3 DOMAIN-CONTAINING PROTEIN"/>
    <property type="match status" value="1"/>
</dbReference>
<sequence>MEHLRLSELTCENEERAFFKIFGKRIHRMYGFACYMEDNQRKCLVLPKKYKEWITDFNYPLGFVKMRTTNGQVFEVKVYELANFCYFYNGWYSVVETLKLQSGSWLVFQYEEALSSFRIFYFYDNIEFAPSDYFYYRPNGAFDKPDAMHINRLFVHHKMDNTIPNYPVVIRGPGKLKVFVRMEVFDNQLYITTGWDRIKKKLSITDEHMLEEIEEDVISISDAEDVDEVSNRTEANMLPVARNEETIPIVFRVDNHFRIKKTSC</sequence>
<dbReference type="SUPFAM" id="SSF101936">
    <property type="entry name" value="DNA-binding pseudobarrel domain"/>
    <property type="match status" value="1"/>
</dbReference>
<keyword evidence="5" id="KW-0539">Nucleus</keyword>
<proteinExistence type="predicted"/>
<dbReference type="AlphaFoldDB" id="A0A251SCR1"/>
<protein>
    <submittedName>
        <fullName evidence="6">Putative DNA-binding pseudobarrel domain-containing protein</fullName>
    </submittedName>
</protein>
<organism evidence="6 7">
    <name type="scientific">Helianthus annuus</name>
    <name type="common">Common sunflower</name>
    <dbReference type="NCBI Taxonomy" id="4232"/>
    <lineage>
        <taxon>Eukaryota</taxon>
        <taxon>Viridiplantae</taxon>
        <taxon>Streptophyta</taxon>
        <taxon>Embryophyta</taxon>
        <taxon>Tracheophyta</taxon>
        <taxon>Spermatophyta</taxon>
        <taxon>Magnoliopsida</taxon>
        <taxon>eudicotyledons</taxon>
        <taxon>Gunneridae</taxon>
        <taxon>Pentapetalae</taxon>
        <taxon>asterids</taxon>
        <taxon>campanulids</taxon>
        <taxon>Asterales</taxon>
        <taxon>Asteraceae</taxon>
        <taxon>Asteroideae</taxon>
        <taxon>Heliantheae alliance</taxon>
        <taxon>Heliantheae</taxon>
        <taxon>Helianthus</taxon>
    </lineage>
</organism>
<evidence type="ECO:0000313" key="7">
    <source>
        <dbReference type="Proteomes" id="UP000215914"/>
    </source>
</evidence>
<reference evidence="7" key="1">
    <citation type="journal article" date="2017" name="Nature">
        <title>The sunflower genome provides insights into oil metabolism, flowering and Asterid evolution.</title>
        <authorList>
            <person name="Badouin H."/>
            <person name="Gouzy J."/>
            <person name="Grassa C.J."/>
            <person name="Murat F."/>
            <person name="Staton S.E."/>
            <person name="Cottret L."/>
            <person name="Lelandais-Briere C."/>
            <person name="Owens G.L."/>
            <person name="Carrere S."/>
            <person name="Mayjonade B."/>
            <person name="Legrand L."/>
            <person name="Gill N."/>
            <person name="Kane N.C."/>
            <person name="Bowers J.E."/>
            <person name="Hubner S."/>
            <person name="Bellec A."/>
            <person name="Berard A."/>
            <person name="Berges H."/>
            <person name="Blanchet N."/>
            <person name="Boniface M.C."/>
            <person name="Brunel D."/>
            <person name="Catrice O."/>
            <person name="Chaidir N."/>
            <person name="Claudel C."/>
            <person name="Donnadieu C."/>
            <person name="Faraut T."/>
            <person name="Fievet G."/>
            <person name="Helmstetter N."/>
            <person name="King M."/>
            <person name="Knapp S.J."/>
            <person name="Lai Z."/>
            <person name="Le Paslier M.C."/>
            <person name="Lippi Y."/>
            <person name="Lorenzon L."/>
            <person name="Mandel J.R."/>
            <person name="Marage G."/>
            <person name="Marchand G."/>
            <person name="Marquand E."/>
            <person name="Bret-Mestries E."/>
            <person name="Morien E."/>
            <person name="Nambeesan S."/>
            <person name="Nguyen T."/>
            <person name="Pegot-Espagnet P."/>
            <person name="Pouilly N."/>
            <person name="Raftis F."/>
            <person name="Sallet E."/>
            <person name="Schiex T."/>
            <person name="Thomas J."/>
            <person name="Vandecasteele C."/>
            <person name="Vares D."/>
            <person name="Vear F."/>
            <person name="Vautrin S."/>
            <person name="Crespi M."/>
            <person name="Mangin B."/>
            <person name="Burke J.M."/>
            <person name="Salse J."/>
            <person name="Munos S."/>
            <person name="Vincourt P."/>
            <person name="Rieseberg L.H."/>
            <person name="Langlade N.B."/>
        </authorList>
    </citation>
    <scope>NUCLEOTIDE SEQUENCE [LARGE SCALE GENOMIC DNA]</scope>
    <source>
        <strain evidence="7">cv. SF193</strain>
    </source>
</reference>
<accession>A0A251SCR1</accession>
<dbReference type="InterPro" id="IPR050655">
    <property type="entry name" value="Plant_B3_domain"/>
</dbReference>
<dbReference type="PANTHER" id="PTHR31920">
    <property type="entry name" value="B3 DOMAIN-CONTAINING"/>
    <property type="match status" value="1"/>
</dbReference>
<keyword evidence="7" id="KW-1185">Reference proteome</keyword>
<evidence type="ECO:0000313" key="6">
    <source>
        <dbReference type="EMBL" id="OTF96331.1"/>
    </source>
</evidence>
<keyword evidence="4" id="KW-0804">Transcription</keyword>
<keyword evidence="3 6" id="KW-0238">DNA-binding</keyword>
<evidence type="ECO:0000256" key="2">
    <source>
        <dbReference type="ARBA" id="ARBA00023015"/>
    </source>
</evidence>
<dbReference type="Gene3D" id="2.40.330.10">
    <property type="entry name" value="DNA-binding pseudobarrel domain"/>
    <property type="match status" value="1"/>
</dbReference>
<dbReference type="EMBL" id="CM007904">
    <property type="protein sequence ID" value="OTF96331.1"/>
    <property type="molecule type" value="Genomic_DNA"/>
</dbReference>
<evidence type="ECO:0000256" key="1">
    <source>
        <dbReference type="ARBA" id="ARBA00004123"/>
    </source>
</evidence>
<keyword evidence="2" id="KW-0805">Transcription regulation</keyword>
<comment type="subcellular location">
    <subcellularLocation>
        <location evidence="1">Nucleus</location>
    </subcellularLocation>
</comment>
<gene>
    <name evidence="6" type="ORF">HannXRQ_Chr15g0492981</name>
</gene>
<evidence type="ECO:0000256" key="4">
    <source>
        <dbReference type="ARBA" id="ARBA00023163"/>
    </source>
</evidence>
<dbReference type="InParanoid" id="A0A251SCR1"/>
<dbReference type="InterPro" id="IPR015300">
    <property type="entry name" value="DNA-bd_pseudobarrel_sf"/>
</dbReference>
<dbReference type="Proteomes" id="UP000215914">
    <property type="component" value="Chromosome 15"/>
</dbReference>
<evidence type="ECO:0000256" key="5">
    <source>
        <dbReference type="ARBA" id="ARBA00023242"/>
    </source>
</evidence>
<dbReference type="GO" id="GO:0003677">
    <property type="term" value="F:DNA binding"/>
    <property type="evidence" value="ECO:0007669"/>
    <property type="project" value="UniProtKB-KW"/>
</dbReference>